<feature type="transmembrane region" description="Helical" evidence="1">
    <location>
        <begin position="139"/>
        <end position="157"/>
    </location>
</feature>
<name>A0A183GGH7_HELPZ</name>
<comment type="similarity">
    <text evidence="1">Belongs to the DP1 family.</text>
</comment>
<dbReference type="InterPro" id="IPR004345">
    <property type="entry name" value="TB2_DP1_HVA22"/>
</dbReference>
<evidence type="ECO:0000313" key="3">
    <source>
        <dbReference type="Proteomes" id="UP000050761"/>
    </source>
</evidence>
<organism evidence="3 4">
    <name type="scientific">Heligmosomoides polygyrus</name>
    <name type="common">Parasitic roundworm</name>
    <dbReference type="NCBI Taxonomy" id="6339"/>
    <lineage>
        <taxon>Eukaryota</taxon>
        <taxon>Metazoa</taxon>
        <taxon>Ecdysozoa</taxon>
        <taxon>Nematoda</taxon>
        <taxon>Chromadorea</taxon>
        <taxon>Rhabditida</taxon>
        <taxon>Rhabditina</taxon>
        <taxon>Rhabditomorpha</taxon>
        <taxon>Strongyloidea</taxon>
        <taxon>Heligmosomidae</taxon>
        <taxon>Heligmosomoides</taxon>
    </lineage>
</organism>
<evidence type="ECO:0000256" key="1">
    <source>
        <dbReference type="RuleBase" id="RU362006"/>
    </source>
</evidence>
<sequence>MICSCRILEANEYEGVMVKGPQRELITAARYWCRGLGGAADLVAWCHKSHGAALDEQLKKVDAAGVKREHIAYGVIGLTCLYLMAGEEAMFVSYLITFFYPANVSIEAIRGKNSGEAMNVLQYWIPFGFLALIDSTSVSYFPAYYFIKTAFLVFLFLPQTQGSSMLYQKVIDPVSKAVDGLTKKK</sequence>
<dbReference type="PANTHER" id="PTHR12300">
    <property type="entry name" value="HVA22-LIKE PROTEINS"/>
    <property type="match status" value="1"/>
</dbReference>
<keyword evidence="1" id="KW-0472">Membrane</keyword>
<feature type="transmembrane region" description="Helical" evidence="1">
    <location>
        <begin position="71"/>
        <end position="96"/>
    </location>
</feature>
<evidence type="ECO:0000313" key="2">
    <source>
        <dbReference type="EMBL" id="VDP26554.1"/>
    </source>
</evidence>
<protein>
    <recommendedName>
        <fullName evidence="1">Receptor expression-enhancing protein</fullName>
    </recommendedName>
</protein>
<dbReference type="Pfam" id="PF03134">
    <property type="entry name" value="TB2_DP1_HVA22"/>
    <property type="match status" value="1"/>
</dbReference>
<gene>
    <name evidence="2" type="ORF">HPBE_LOCUS21571</name>
</gene>
<keyword evidence="1" id="KW-1133">Transmembrane helix</keyword>
<dbReference type="WBParaSite" id="HPBE_0002157201-mRNA-1">
    <property type="protein sequence ID" value="HPBE_0002157201-mRNA-1"/>
    <property type="gene ID" value="HPBE_0002157201"/>
</dbReference>
<accession>A0A3P8D2S5</accession>
<dbReference type="GO" id="GO:0016020">
    <property type="term" value="C:membrane"/>
    <property type="evidence" value="ECO:0007669"/>
    <property type="project" value="UniProtKB-SubCell"/>
</dbReference>
<dbReference type="EMBL" id="UZAH01033132">
    <property type="protein sequence ID" value="VDP26554.1"/>
    <property type="molecule type" value="Genomic_DNA"/>
</dbReference>
<keyword evidence="3" id="KW-1185">Reference proteome</keyword>
<evidence type="ECO:0000313" key="4">
    <source>
        <dbReference type="WBParaSite" id="HPBE_0002157201-mRNA-1"/>
    </source>
</evidence>
<dbReference type="Proteomes" id="UP000050761">
    <property type="component" value="Unassembled WGS sequence"/>
</dbReference>
<dbReference type="AlphaFoldDB" id="A0A183GGH7"/>
<dbReference type="OrthoDB" id="10009287at2759"/>
<proteinExistence type="inferred from homology"/>
<accession>A0A183GGH7</accession>
<keyword evidence="1" id="KW-0812">Transmembrane</keyword>
<dbReference type="PANTHER" id="PTHR12300:SF34">
    <property type="entry name" value="RECEPTOR EXPRESSION-ENHANCING PROTEIN"/>
    <property type="match status" value="1"/>
</dbReference>
<comment type="subcellular location">
    <subcellularLocation>
        <location evidence="1">Membrane</location>
        <topology evidence="1">Multi-pass membrane protein</topology>
    </subcellularLocation>
</comment>
<reference evidence="4" key="2">
    <citation type="submission" date="2019-09" db="UniProtKB">
        <authorList>
            <consortium name="WormBaseParasite"/>
        </authorList>
    </citation>
    <scope>IDENTIFICATION</scope>
</reference>
<reference evidence="2 3" key="1">
    <citation type="submission" date="2018-11" db="EMBL/GenBank/DDBJ databases">
        <authorList>
            <consortium name="Pathogen Informatics"/>
        </authorList>
    </citation>
    <scope>NUCLEOTIDE SEQUENCE [LARGE SCALE GENOMIC DNA]</scope>
</reference>